<name>A0ABN9QR21_9DINO</name>
<proteinExistence type="predicted"/>
<organism evidence="2 3">
    <name type="scientific">Prorocentrum cordatum</name>
    <dbReference type="NCBI Taxonomy" id="2364126"/>
    <lineage>
        <taxon>Eukaryota</taxon>
        <taxon>Sar</taxon>
        <taxon>Alveolata</taxon>
        <taxon>Dinophyceae</taxon>
        <taxon>Prorocentrales</taxon>
        <taxon>Prorocentraceae</taxon>
        <taxon>Prorocentrum</taxon>
    </lineage>
</organism>
<feature type="region of interest" description="Disordered" evidence="1">
    <location>
        <begin position="1"/>
        <end position="80"/>
    </location>
</feature>
<comment type="caution">
    <text evidence="2">The sequence shown here is derived from an EMBL/GenBank/DDBJ whole genome shotgun (WGS) entry which is preliminary data.</text>
</comment>
<feature type="non-terminal residue" evidence="2">
    <location>
        <position position="252"/>
    </location>
</feature>
<accession>A0ABN9QR21</accession>
<feature type="compositionally biased region" description="Basic and acidic residues" evidence="1">
    <location>
        <begin position="66"/>
        <end position="80"/>
    </location>
</feature>
<feature type="compositionally biased region" description="Low complexity" evidence="1">
    <location>
        <begin position="52"/>
        <end position="65"/>
    </location>
</feature>
<gene>
    <name evidence="2" type="ORF">PCOR1329_LOCUS14200</name>
</gene>
<evidence type="ECO:0000313" key="3">
    <source>
        <dbReference type="Proteomes" id="UP001189429"/>
    </source>
</evidence>
<protein>
    <submittedName>
        <fullName evidence="2">Uncharacterized protein</fullName>
    </submittedName>
</protein>
<evidence type="ECO:0000256" key="1">
    <source>
        <dbReference type="SAM" id="MobiDB-lite"/>
    </source>
</evidence>
<keyword evidence="3" id="KW-1185">Reference proteome</keyword>
<evidence type="ECO:0000313" key="2">
    <source>
        <dbReference type="EMBL" id="CAK0808676.1"/>
    </source>
</evidence>
<sequence length="252" mass="26785">MRSDQHLERNPAVATRALQERPRGGGRAPAGPRSSVLDPRGLPPAPIRALGPPSSISILPRSSIRSRQEAVERVERETRDRQAALEDLAAGTRAAASEVRAELQAQERAAAEAQGRQAGELRALRGEAQELQRQLSEGLAGLGESLRQQRGEAEAALKEGLDAAARAGRELADVGQAAASALAERCLADLSSLGAELRGALEQQRQGLLGEVVRCREGLAGELQAEAQRRQQERDSTAASHAEEIAALRAEC</sequence>
<reference evidence="2" key="1">
    <citation type="submission" date="2023-10" db="EMBL/GenBank/DDBJ databases">
        <authorList>
            <person name="Chen Y."/>
            <person name="Shah S."/>
            <person name="Dougan E. K."/>
            <person name="Thang M."/>
            <person name="Chan C."/>
        </authorList>
    </citation>
    <scope>NUCLEOTIDE SEQUENCE [LARGE SCALE GENOMIC DNA]</scope>
</reference>
<dbReference type="Proteomes" id="UP001189429">
    <property type="component" value="Unassembled WGS sequence"/>
</dbReference>
<dbReference type="EMBL" id="CAUYUJ010004225">
    <property type="protein sequence ID" value="CAK0808676.1"/>
    <property type="molecule type" value="Genomic_DNA"/>
</dbReference>